<keyword evidence="3 6" id="KW-1133">Transmembrane helix</keyword>
<dbReference type="PANTHER" id="PTHR31465">
    <property type="entry name" value="PROTEIN RTA1-RELATED"/>
    <property type="match status" value="1"/>
</dbReference>
<comment type="subcellular location">
    <subcellularLocation>
        <location evidence="1">Membrane</location>
        <topology evidence="1">Multi-pass membrane protein</topology>
    </subcellularLocation>
</comment>
<keyword evidence="8" id="KW-1185">Reference proteome</keyword>
<dbReference type="PANTHER" id="PTHR31465:SF13">
    <property type="entry name" value="RTA1 DOMAIN PROTEIN-RELATED"/>
    <property type="match status" value="1"/>
</dbReference>
<name>A0AA39V1P0_9LECA</name>
<keyword evidence="4 6" id="KW-0472">Membrane</keyword>
<evidence type="ECO:0000313" key="8">
    <source>
        <dbReference type="Proteomes" id="UP001166286"/>
    </source>
</evidence>
<feature type="transmembrane region" description="Helical" evidence="6">
    <location>
        <begin position="20"/>
        <end position="36"/>
    </location>
</feature>
<keyword evidence="2 6" id="KW-0812">Transmembrane</keyword>
<comment type="caution">
    <text evidence="7">The sequence shown here is derived from an EMBL/GenBank/DDBJ whole genome shotgun (WGS) entry which is preliminary data.</text>
</comment>
<dbReference type="GO" id="GO:0016020">
    <property type="term" value="C:membrane"/>
    <property type="evidence" value="ECO:0007669"/>
    <property type="project" value="UniProtKB-SubCell"/>
</dbReference>
<feature type="compositionally biased region" description="Basic and acidic residues" evidence="5">
    <location>
        <begin position="323"/>
        <end position="342"/>
    </location>
</feature>
<dbReference type="Pfam" id="PF04479">
    <property type="entry name" value="RTA1"/>
    <property type="match status" value="1"/>
</dbReference>
<protein>
    <recommendedName>
        <fullName evidence="9">RTA1 domain protein</fullName>
    </recommendedName>
</protein>
<dbReference type="AlphaFoldDB" id="A0AA39V1P0"/>
<feature type="transmembrane region" description="Helical" evidence="6">
    <location>
        <begin position="43"/>
        <end position="62"/>
    </location>
</feature>
<evidence type="ECO:0000256" key="3">
    <source>
        <dbReference type="ARBA" id="ARBA00022989"/>
    </source>
</evidence>
<evidence type="ECO:0000256" key="6">
    <source>
        <dbReference type="SAM" id="Phobius"/>
    </source>
</evidence>
<feature type="transmembrane region" description="Helical" evidence="6">
    <location>
        <begin position="155"/>
        <end position="178"/>
    </location>
</feature>
<accession>A0AA39V1P0</accession>
<evidence type="ECO:0000256" key="4">
    <source>
        <dbReference type="ARBA" id="ARBA00023136"/>
    </source>
</evidence>
<proteinExistence type="predicted"/>
<dbReference type="EMBL" id="JAFEKC020000011">
    <property type="protein sequence ID" value="KAK0512322.1"/>
    <property type="molecule type" value="Genomic_DNA"/>
</dbReference>
<organism evidence="7 8">
    <name type="scientific">Cladonia borealis</name>
    <dbReference type="NCBI Taxonomy" id="184061"/>
    <lineage>
        <taxon>Eukaryota</taxon>
        <taxon>Fungi</taxon>
        <taxon>Dikarya</taxon>
        <taxon>Ascomycota</taxon>
        <taxon>Pezizomycotina</taxon>
        <taxon>Lecanoromycetes</taxon>
        <taxon>OSLEUM clade</taxon>
        <taxon>Lecanoromycetidae</taxon>
        <taxon>Lecanorales</taxon>
        <taxon>Lecanorineae</taxon>
        <taxon>Cladoniaceae</taxon>
        <taxon>Cladonia</taxon>
    </lineage>
</organism>
<sequence length="342" mass="38783">MGGQYVPGSIWFYAPNKGAPVAWAFFFAVSCAVHMWQCRRYKAWKFTGLLPWAALVFTAGYVMREVGAYHYGNVNIFISSICLVYAAPPFYELANYIILGRILYYVPYHSPLHPGRVLTTFGAISGIVEALNGNGASYSSNANLPESKQKMGRDLLKAALIIQLGVITSFLMLAVYFQRRCQRNNLFPKNLKSIFITLYCSSALIMVRTIYRTVEYFSISQIHVTPGFNPLSISPIVRYEWFFWVFEALLMITNSVMLNFRHPASFLPNSNKIYLAKDGVTEIEGPGFEDPRNFIVTILDPFDLIGLIKGRDKQKYWENQGEPNHDVAEKDVTTEAPELKTV</sequence>
<feature type="region of interest" description="Disordered" evidence="5">
    <location>
        <begin position="319"/>
        <end position="342"/>
    </location>
</feature>
<evidence type="ECO:0000313" key="7">
    <source>
        <dbReference type="EMBL" id="KAK0512322.1"/>
    </source>
</evidence>
<dbReference type="InterPro" id="IPR007568">
    <property type="entry name" value="RTA1"/>
</dbReference>
<dbReference type="Proteomes" id="UP001166286">
    <property type="component" value="Unassembled WGS sequence"/>
</dbReference>
<gene>
    <name evidence="7" type="ORF">JMJ35_005450</name>
</gene>
<evidence type="ECO:0000256" key="5">
    <source>
        <dbReference type="SAM" id="MobiDB-lite"/>
    </source>
</evidence>
<reference evidence="7" key="1">
    <citation type="submission" date="2023-03" db="EMBL/GenBank/DDBJ databases">
        <title>Complete genome of Cladonia borealis.</title>
        <authorList>
            <person name="Park H."/>
        </authorList>
    </citation>
    <scope>NUCLEOTIDE SEQUENCE</scope>
    <source>
        <strain evidence="7">ANT050790</strain>
    </source>
</reference>
<evidence type="ECO:0000256" key="1">
    <source>
        <dbReference type="ARBA" id="ARBA00004141"/>
    </source>
</evidence>
<evidence type="ECO:0000256" key="2">
    <source>
        <dbReference type="ARBA" id="ARBA00022692"/>
    </source>
</evidence>
<evidence type="ECO:0008006" key="9">
    <source>
        <dbReference type="Google" id="ProtNLM"/>
    </source>
</evidence>